<dbReference type="GO" id="GO:0005506">
    <property type="term" value="F:iron ion binding"/>
    <property type="evidence" value="ECO:0007669"/>
    <property type="project" value="UniProtKB-ARBA"/>
</dbReference>
<reference evidence="3" key="2">
    <citation type="submission" date="2020-09" db="EMBL/GenBank/DDBJ databases">
        <authorList>
            <person name="Sun Q."/>
            <person name="Kim S."/>
        </authorList>
    </citation>
    <scope>NUCLEOTIDE SEQUENCE</scope>
    <source>
        <strain evidence="3">KCTC 22169</strain>
    </source>
</reference>
<keyword evidence="4" id="KW-1185">Reference proteome</keyword>
<keyword evidence="3" id="KW-0560">Oxidoreductase</keyword>
<evidence type="ECO:0000256" key="2">
    <source>
        <dbReference type="ARBA" id="ARBA00023004"/>
    </source>
</evidence>
<dbReference type="Gene3D" id="2.60.120.620">
    <property type="entry name" value="q2cbj1_9rhob like domain"/>
    <property type="match status" value="1"/>
</dbReference>
<keyword evidence="1" id="KW-0479">Metal-binding</keyword>
<protein>
    <submittedName>
        <fullName evidence="3">Phytanoyl-CoA dioxygenase</fullName>
    </submittedName>
</protein>
<gene>
    <name evidence="3" type="primary">legD1</name>
    <name evidence="3" type="ORF">GCM10007392_05670</name>
</gene>
<evidence type="ECO:0000313" key="4">
    <source>
        <dbReference type="Proteomes" id="UP000626148"/>
    </source>
</evidence>
<keyword evidence="3" id="KW-0223">Dioxygenase</keyword>
<evidence type="ECO:0000256" key="1">
    <source>
        <dbReference type="ARBA" id="ARBA00022723"/>
    </source>
</evidence>
<sequence>MPIMLTDEQKNQFDRDGYLLLPNLLSDDERQALIDRAYGIIEEADLEQTSRFSTTDRAQINNDYFLGSAEAVRCFFEEGAFNDQGVLQQPRAQSINKIGHALHDLEPVFTRFARRPDFGDLARDLGHAQPALYQTMVIFKQPRIGGEVTWHQDATFFHTDPTSVITYWFALEDATLENGCLWVEPGGHRGPLRERYFHEQGDLRMEPLDDTSWPTDAGTPMPVKAGSLLVFHGHLPHYSASNRSDRSRLALTFHVVDAACEYAKENWLQRPNLGVFNM</sequence>
<dbReference type="GO" id="GO:0016706">
    <property type="term" value="F:2-oxoglutarate-dependent dioxygenase activity"/>
    <property type="evidence" value="ECO:0007669"/>
    <property type="project" value="UniProtKB-ARBA"/>
</dbReference>
<evidence type="ECO:0000313" key="3">
    <source>
        <dbReference type="EMBL" id="GGX41611.1"/>
    </source>
</evidence>
<dbReference type="SUPFAM" id="SSF51197">
    <property type="entry name" value="Clavaminate synthase-like"/>
    <property type="match status" value="1"/>
</dbReference>
<organism evidence="3 4">
    <name type="scientific">Saccharospirillum salsuginis</name>
    <dbReference type="NCBI Taxonomy" id="418750"/>
    <lineage>
        <taxon>Bacteria</taxon>
        <taxon>Pseudomonadati</taxon>
        <taxon>Pseudomonadota</taxon>
        <taxon>Gammaproteobacteria</taxon>
        <taxon>Oceanospirillales</taxon>
        <taxon>Saccharospirillaceae</taxon>
        <taxon>Saccharospirillum</taxon>
    </lineage>
</organism>
<proteinExistence type="predicted"/>
<reference evidence="3" key="1">
    <citation type="journal article" date="2014" name="Int. J. Syst. Evol. Microbiol.">
        <title>Complete genome sequence of Corynebacterium casei LMG S-19264T (=DSM 44701T), isolated from a smear-ripened cheese.</title>
        <authorList>
            <consortium name="US DOE Joint Genome Institute (JGI-PGF)"/>
            <person name="Walter F."/>
            <person name="Albersmeier A."/>
            <person name="Kalinowski J."/>
            <person name="Ruckert C."/>
        </authorList>
    </citation>
    <scope>NUCLEOTIDE SEQUENCE</scope>
    <source>
        <strain evidence="3">KCTC 22169</strain>
    </source>
</reference>
<name>A0A918N6Z7_9GAMM</name>
<dbReference type="PANTHER" id="PTHR20883:SF15">
    <property type="entry name" value="PHYTANOYL-COA DIOXYGENASE DOMAIN-CONTAINING PROTEIN 1"/>
    <property type="match status" value="1"/>
</dbReference>
<dbReference type="PANTHER" id="PTHR20883">
    <property type="entry name" value="PHYTANOYL-COA DIOXYGENASE DOMAIN CONTAINING 1"/>
    <property type="match status" value="1"/>
</dbReference>
<keyword evidence="2" id="KW-0408">Iron</keyword>
<dbReference type="EMBL" id="BMXR01000001">
    <property type="protein sequence ID" value="GGX41611.1"/>
    <property type="molecule type" value="Genomic_DNA"/>
</dbReference>
<dbReference type="Proteomes" id="UP000626148">
    <property type="component" value="Unassembled WGS sequence"/>
</dbReference>
<dbReference type="Pfam" id="PF05721">
    <property type="entry name" value="PhyH"/>
    <property type="match status" value="1"/>
</dbReference>
<dbReference type="InterPro" id="IPR008775">
    <property type="entry name" value="Phytyl_CoA_dOase-like"/>
</dbReference>
<comment type="caution">
    <text evidence="3">The sequence shown here is derived from an EMBL/GenBank/DDBJ whole genome shotgun (WGS) entry which is preliminary data.</text>
</comment>
<dbReference type="AlphaFoldDB" id="A0A918N6Z7"/>
<accession>A0A918N6Z7</accession>